<dbReference type="InterPro" id="IPR032675">
    <property type="entry name" value="LRR_dom_sf"/>
</dbReference>
<dbReference type="AlphaFoldDB" id="A0A1J1ILW9"/>
<protein>
    <submittedName>
        <fullName evidence="1">CLUMA_CG014002, isoform A</fullName>
    </submittedName>
</protein>
<dbReference type="Proteomes" id="UP000183832">
    <property type="component" value="Unassembled WGS sequence"/>
</dbReference>
<proteinExistence type="predicted"/>
<evidence type="ECO:0000313" key="2">
    <source>
        <dbReference type="Proteomes" id="UP000183832"/>
    </source>
</evidence>
<sequence>MNSSENFQESIYDKHIYKSIINTSREFKNLTIILPILPNFELILNIVAKFGERIKKFTLRDRKDYKTEVLESNLAKMLNCIFNVEDLTLENVYMNWNDELDLHNLKKLKIKLEFDGDIYDDDFNRDNIENIIFEQSMRKFLQIKTLSIVAELGNYNSSRDLRLCSGLFEIINTILKYFTKLETFQFVHKYSLRQEFLFVDEDLKHENLKKFAVSSINSRNKKSILNAIRACPYLEIIEISKIPEIAHEDLQQILDDHPKLICLTLEMDNFNFQIETYLDSANFYRLQL</sequence>
<evidence type="ECO:0000313" key="1">
    <source>
        <dbReference type="EMBL" id="CRL00746.1"/>
    </source>
</evidence>
<dbReference type="Gene3D" id="3.80.10.10">
    <property type="entry name" value="Ribonuclease Inhibitor"/>
    <property type="match status" value="1"/>
</dbReference>
<organism evidence="1 2">
    <name type="scientific">Clunio marinus</name>
    <dbReference type="NCBI Taxonomy" id="568069"/>
    <lineage>
        <taxon>Eukaryota</taxon>
        <taxon>Metazoa</taxon>
        <taxon>Ecdysozoa</taxon>
        <taxon>Arthropoda</taxon>
        <taxon>Hexapoda</taxon>
        <taxon>Insecta</taxon>
        <taxon>Pterygota</taxon>
        <taxon>Neoptera</taxon>
        <taxon>Endopterygota</taxon>
        <taxon>Diptera</taxon>
        <taxon>Nematocera</taxon>
        <taxon>Chironomoidea</taxon>
        <taxon>Chironomidae</taxon>
        <taxon>Clunio</taxon>
    </lineage>
</organism>
<gene>
    <name evidence="1" type="ORF">CLUMA_CG014002</name>
</gene>
<dbReference type="EMBL" id="CVRI01000054">
    <property type="protein sequence ID" value="CRL00746.1"/>
    <property type="molecule type" value="Genomic_DNA"/>
</dbReference>
<keyword evidence="2" id="KW-1185">Reference proteome</keyword>
<reference evidence="1 2" key="1">
    <citation type="submission" date="2015-04" db="EMBL/GenBank/DDBJ databases">
        <authorList>
            <person name="Syromyatnikov M.Y."/>
            <person name="Popov V.N."/>
        </authorList>
    </citation>
    <scope>NUCLEOTIDE SEQUENCE [LARGE SCALE GENOMIC DNA]</scope>
</reference>
<name>A0A1J1ILW9_9DIPT</name>
<dbReference type="OrthoDB" id="10257471at2759"/>
<accession>A0A1J1ILW9</accession>